<sequence>MANKLALVTGASSGIGFSLAKELGSRGYDLVICSAGARLEAAADTLRSTGSAVEAIQADLATREGIDELWNAVKASSRPLDIACINAGVGVGGLFYETDLDEELKMVDLNCTGTVHLTKHVIKSMLGQDGGKILFTASIAGEMVAPREAVYAATKAFVLSFAHSVRYELRDSNITVTALQPGPTNTDFFHRAGMDNTEVGSKGKSESEPDDVAHQGIEALLAGKDHVYAASGKTKLEGMLANVVPGSVKGSMHEKMAKPLDEK</sequence>
<keyword evidence="2" id="KW-0560">Oxidoreductase</keyword>
<dbReference type="SUPFAM" id="SSF51735">
    <property type="entry name" value="NAD(P)-binding Rossmann-fold domains"/>
    <property type="match status" value="1"/>
</dbReference>
<dbReference type="Gene3D" id="3.40.50.720">
    <property type="entry name" value="NAD(P)-binding Rossmann-like Domain"/>
    <property type="match status" value="1"/>
</dbReference>
<organism evidence="3 4">
    <name type="scientific">Silvibacterium bohemicum</name>
    <dbReference type="NCBI Taxonomy" id="1577686"/>
    <lineage>
        <taxon>Bacteria</taxon>
        <taxon>Pseudomonadati</taxon>
        <taxon>Acidobacteriota</taxon>
        <taxon>Terriglobia</taxon>
        <taxon>Terriglobales</taxon>
        <taxon>Acidobacteriaceae</taxon>
        <taxon>Silvibacterium</taxon>
    </lineage>
</organism>
<comment type="caution">
    <text evidence="3">The sequence shown here is derived from an EMBL/GenBank/DDBJ whole genome shotgun (WGS) entry which is preliminary data.</text>
</comment>
<dbReference type="PANTHER" id="PTHR44196">
    <property type="entry name" value="DEHYDROGENASE/REDUCTASE SDR FAMILY MEMBER 7B"/>
    <property type="match status" value="1"/>
</dbReference>
<accession>A0A841JVQ7</accession>
<dbReference type="PANTHER" id="PTHR44196:SF1">
    <property type="entry name" value="DEHYDROGENASE_REDUCTASE SDR FAMILY MEMBER 7B"/>
    <property type="match status" value="1"/>
</dbReference>
<dbReference type="GO" id="GO:0016020">
    <property type="term" value="C:membrane"/>
    <property type="evidence" value="ECO:0007669"/>
    <property type="project" value="TreeGrafter"/>
</dbReference>
<dbReference type="CDD" id="cd05233">
    <property type="entry name" value="SDR_c"/>
    <property type="match status" value="1"/>
</dbReference>
<dbReference type="Pfam" id="PF00106">
    <property type="entry name" value="adh_short"/>
    <property type="match status" value="1"/>
</dbReference>
<dbReference type="Proteomes" id="UP000538666">
    <property type="component" value="Unassembled WGS sequence"/>
</dbReference>
<dbReference type="InterPro" id="IPR036291">
    <property type="entry name" value="NAD(P)-bd_dom_sf"/>
</dbReference>
<dbReference type="InterPro" id="IPR002347">
    <property type="entry name" value="SDR_fam"/>
</dbReference>
<dbReference type="RefSeq" id="WP_050062011.1">
    <property type="nucleotide sequence ID" value="NZ_JACHEK010000002.1"/>
</dbReference>
<dbReference type="AlphaFoldDB" id="A0A841JVQ7"/>
<dbReference type="PROSITE" id="PS00061">
    <property type="entry name" value="ADH_SHORT"/>
    <property type="match status" value="1"/>
</dbReference>
<evidence type="ECO:0000256" key="1">
    <source>
        <dbReference type="ARBA" id="ARBA00006484"/>
    </source>
</evidence>
<reference evidence="3 4" key="1">
    <citation type="submission" date="2020-08" db="EMBL/GenBank/DDBJ databases">
        <title>Genomic Encyclopedia of Type Strains, Phase IV (KMG-IV): sequencing the most valuable type-strain genomes for metagenomic binning, comparative biology and taxonomic classification.</title>
        <authorList>
            <person name="Goeker M."/>
        </authorList>
    </citation>
    <scope>NUCLEOTIDE SEQUENCE [LARGE SCALE GENOMIC DNA]</scope>
    <source>
        <strain evidence="3 4">DSM 103733</strain>
    </source>
</reference>
<dbReference type="GO" id="GO:0016491">
    <property type="term" value="F:oxidoreductase activity"/>
    <property type="evidence" value="ECO:0007669"/>
    <property type="project" value="UniProtKB-KW"/>
</dbReference>
<proteinExistence type="inferred from homology"/>
<dbReference type="InterPro" id="IPR020904">
    <property type="entry name" value="Sc_DH/Rdtase_CS"/>
</dbReference>
<evidence type="ECO:0000313" key="4">
    <source>
        <dbReference type="Proteomes" id="UP000538666"/>
    </source>
</evidence>
<keyword evidence="4" id="KW-1185">Reference proteome</keyword>
<dbReference type="EMBL" id="JACHEK010000002">
    <property type="protein sequence ID" value="MBB6143071.1"/>
    <property type="molecule type" value="Genomic_DNA"/>
</dbReference>
<gene>
    <name evidence="3" type="ORF">HNQ77_001015</name>
</gene>
<name>A0A841JVQ7_9BACT</name>
<evidence type="ECO:0000313" key="3">
    <source>
        <dbReference type="EMBL" id="MBB6143071.1"/>
    </source>
</evidence>
<dbReference type="PRINTS" id="PR00081">
    <property type="entry name" value="GDHRDH"/>
</dbReference>
<protein>
    <submittedName>
        <fullName evidence="3">Short-subunit dehydrogenase</fullName>
    </submittedName>
</protein>
<dbReference type="OrthoDB" id="9808814at2"/>
<comment type="similarity">
    <text evidence="1">Belongs to the short-chain dehydrogenases/reductases (SDR) family.</text>
</comment>
<evidence type="ECO:0000256" key="2">
    <source>
        <dbReference type="ARBA" id="ARBA00023002"/>
    </source>
</evidence>